<dbReference type="InterPro" id="IPR029470">
    <property type="entry name" value="PDDEXK_4"/>
</dbReference>
<reference evidence="1 2" key="1">
    <citation type="submission" date="2018-12" db="EMBL/GenBank/DDBJ databases">
        <title>Mangrovimonas spongiae sp. nov., a novel member of the genus Mangrovimonas isolated from marine sponge.</title>
        <authorList>
            <person name="Zhuang L."/>
            <person name="Luo L."/>
        </authorList>
    </citation>
    <scope>NUCLEOTIDE SEQUENCE [LARGE SCALE GENOMIC DNA]</scope>
    <source>
        <strain evidence="1 2">HN-E26</strain>
    </source>
</reference>
<dbReference type="RefSeq" id="WP_125467324.1">
    <property type="nucleotide sequence ID" value="NZ_RWBG01000002.1"/>
</dbReference>
<dbReference type="Pfam" id="PF14281">
    <property type="entry name" value="PDDEXK_4"/>
    <property type="match status" value="1"/>
</dbReference>
<protein>
    <recommendedName>
        <fullName evidence="3">Nuclease</fullName>
    </recommendedName>
</protein>
<name>A0A3R9NRZ5_9FLAO</name>
<gene>
    <name evidence="1" type="ORF">EJA19_05365</name>
</gene>
<accession>A0A3R9NRZ5</accession>
<proteinExistence type="predicted"/>
<organism evidence="1 2">
    <name type="scientific">Mangrovimonas spongiae</name>
    <dbReference type="NCBI Taxonomy" id="2494697"/>
    <lineage>
        <taxon>Bacteria</taxon>
        <taxon>Pseudomonadati</taxon>
        <taxon>Bacteroidota</taxon>
        <taxon>Flavobacteriia</taxon>
        <taxon>Flavobacteriales</taxon>
        <taxon>Flavobacteriaceae</taxon>
        <taxon>Mangrovimonas</taxon>
    </lineage>
</organism>
<dbReference type="Proteomes" id="UP000270620">
    <property type="component" value="Unassembled WGS sequence"/>
</dbReference>
<dbReference type="AlphaFoldDB" id="A0A3R9NRZ5"/>
<sequence length="348" mass="40329">MNKHPNIFNFATSELSQDAFLAWLLSWANPIYKNIDNDLHQLGFSFLKSLLAKQKIQLTNISNLEVKTQFHKIDVFVDFTMNGKKYGIIIEDKVYTNNHSNQLTTYKNKIENKDFDVVVPIYLKTGFQHCYKDVQSKGFYPYSVKELISVLKTGLHIDNAILNNYYEYILSKEKEFDNAKYAYVNYKTIPVSNWKWWECTGFFSEYSNNFSAGWGSVGNNRQPLLAMWCKGAPLNIKDADTGANLKLDLYLDVIYATNSLNINFRLGNLEAHPQTNNRNRNKIYNAFSSVLNKEGIIHRKPHFRKSKQTLCLAQVTDVDMNIKYDKFLALITDYKEVANQFAINYTDA</sequence>
<keyword evidence="2" id="KW-1185">Reference proteome</keyword>
<evidence type="ECO:0000313" key="1">
    <source>
        <dbReference type="EMBL" id="RSK40409.1"/>
    </source>
</evidence>
<dbReference type="EMBL" id="RWBG01000002">
    <property type="protein sequence ID" value="RSK40409.1"/>
    <property type="molecule type" value="Genomic_DNA"/>
</dbReference>
<dbReference type="OrthoDB" id="6796607at2"/>
<comment type="caution">
    <text evidence="1">The sequence shown here is derived from an EMBL/GenBank/DDBJ whole genome shotgun (WGS) entry which is preliminary data.</text>
</comment>
<evidence type="ECO:0008006" key="3">
    <source>
        <dbReference type="Google" id="ProtNLM"/>
    </source>
</evidence>
<evidence type="ECO:0000313" key="2">
    <source>
        <dbReference type="Proteomes" id="UP000270620"/>
    </source>
</evidence>